<feature type="region of interest" description="Disordered" evidence="1">
    <location>
        <begin position="16"/>
        <end position="78"/>
    </location>
</feature>
<feature type="region of interest" description="Disordered" evidence="1">
    <location>
        <begin position="205"/>
        <end position="248"/>
    </location>
</feature>
<evidence type="ECO:0000256" key="1">
    <source>
        <dbReference type="SAM" id="MobiDB-lite"/>
    </source>
</evidence>
<reference evidence="2" key="1">
    <citation type="submission" date="2018-07" db="EMBL/GenBank/DDBJ databases">
        <title>Genome assembly of strain Ka43.</title>
        <authorList>
            <person name="Kukolya J."/>
            <person name="Nagy I."/>
            <person name="Horvath B."/>
            <person name="Toth A."/>
        </authorList>
    </citation>
    <scope>NUCLEOTIDE SEQUENCE</scope>
    <source>
        <strain evidence="2">KB43</strain>
    </source>
</reference>
<dbReference type="RefSeq" id="WP_193911679.1">
    <property type="nucleotide sequence ID" value="NZ_PRDL01000001.1"/>
</dbReference>
<dbReference type="EMBL" id="PRDL01000001">
    <property type="protein sequence ID" value="MBE8718812.1"/>
    <property type="molecule type" value="Genomic_DNA"/>
</dbReference>
<dbReference type="AlphaFoldDB" id="A0A928YV98"/>
<evidence type="ECO:0000313" key="2">
    <source>
        <dbReference type="EMBL" id="MBE8718812.1"/>
    </source>
</evidence>
<comment type="caution">
    <text evidence="2">The sequence shown here is derived from an EMBL/GenBank/DDBJ whole genome shotgun (WGS) entry which is preliminary data.</text>
</comment>
<proteinExistence type="predicted"/>
<dbReference type="Pfam" id="PF12118">
    <property type="entry name" value="SprA-related"/>
    <property type="match status" value="1"/>
</dbReference>
<organism evidence="2 3">
    <name type="scientific">Cellvibrio polysaccharolyticus</name>
    <dbReference type="NCBI Taxonomy" id="2082724"/>
    <lineage>
        <taxon>Bacteria</taxon>
        <taxon>Pseudomonadati</taxon>
        <taxon>Pseudomonadota</taxon>
        <taxon>Gammaproteobacteria</taxon>
        <taxon>Cellvibrionales</taxon>
        <taxon>Cellvibrionaceae</taxon>
        <taxon>Cellvibrio</taxon>
    </lineage>
</organism>
<evidence type="ECO:0000313" key="3">
    <source>
        <dbReference type="Proteomes" id="UP000652567"/>
    </source>
</evidence>
<keyword evidence="3" id="KW-1185">Reference proteome</keyword>
<feature type="compositionally biased region" description="Low complexity" evidence="1">
    <location>
        <begin position="215"/>
        <end position="237"/>
    </location>
</feature>
<feature type="compositionally biased region" description="Basic and acidic residues" evidence="1">
    <location>
        <begin position="52"/>
        <end position="66"/>
    </location>
</feature>
<name>A0A928YV98_9GAMM</name>
<sequence length="283" mass="30553">MIGQLPPVYANAITPFALPGRQPVGQETPDLKNSTFKSLEEAAESGYLQNRRLPEDHPDYPDEQRSPKHSRSSAGDVDADAEAALKKEVQQQQEQEDRLVIEVLVARDREVRAHEQAHAAVGGQYAGSPVYTYERGPDGVAYAVGGEVSISTGAIPGDPEATLAKARQVRRAAQAPAEMSQQDRLVAAAAARMEMEALTQIMTRETEKVAEPERSASSSAITVEESEASETIAAAPAAEDEEANKALAESAHQQWLALNRRFHDMGVWGNSKPAPGSFLDSRV</sequence>
<gene>
    <name evidence="2" type="ORF">C4F51_16690</name>
</gene>
<feature type="compositionally biased region" description="Basic and acidic residues" evidence="1">
    <location>
        <begin position="205"/>
        <end position="214"/>
    </location>
</feature>
<dbReference type="Proteomes" id="UP000652567">
    <property type="component" value="Unassembled WGS sequence"/>
</dbReference>
<dbReference type="InterPro" id="IPR021973">
    <property type="entry name" value="SprA-related"/>
</dbReference>
<protein>
    <submittedName>
        <fullName evidence="2">Catalase</fullName>
    </submittedName>
</protein>
<accession>A0A928YV98</accession>